<evidence type="ECO:0000313" key="3">
    <source>
        <dbReference type="Proteomes" id="UP000595254"/>
    </source>
</evidence>
<dbReference type="EMBL" id="CP068053">
    <property type="protein sequence ID" value="QQT01994.1"/>
    <property type="molecule type" value="Genomic_DNA"/>
</dbReference>
<name>A0A974NQJ1_PERPY</name>
<dbReference type="InterPro" id="IPR034660">
    <property type="entry name" value="DinB/YfiT-like"/>
</dbReference>
<dbReference type="Pfam" id="PF12867">
    <property type="entry name" value="DinB_2"/>
    <property type="match status" value="1"/>
</dbReference>
<dbReference type="InterPro" id="IPR024775">
    <property type="entry name" value="DinB-like"/>
</dbReference>
<evidence type="ECO:0000313" key="2">
    <source>
        <dbReference type="EMBL" id="QQT01994.1"/>
    </source>
</evidence>
<accession>A0A974NQJ1</accession>
<dbReference type="Proteomes" id="UP000595254">
    <property type="component" value="Chromosome"/>
</dbReference>
<feature type="domain" description="DinB-like" evidence="1">
    <location>
        <begin position="13"/>
        <end position="151"/>
    </location>
</feature>
<dbReference type="SUPFAM" id="SSF109854">
    <property type="entry name" value="DinB/YfiT-like putative metalloenzymes"/>
    <property type="match status" value="1"/>
</dbReference>
<dbReference type="AlphaFoldDB" id="A0A974NQJ1"/>
<dbReference type="Gene3D" id="1.20.120.450">
    <property type="entry name" value="dinb family like domain"/>
    <property type="match status" value="1"/>
</dbReference>
<evidence type="ECO:0000259" key="1">
    <source>
        <dbReference type="Pfam" id="PF12867"/>
    </source>
</evidence>
<dbReference type="KEGG" id="ppsr:I6J18_09235"/>
<gene>
    <name evidence="2" type="ORF">I6J18_09235</name>
</gene>
<reference evidence="2 3" key="1">
    <citation type="submission" date="2021-01" db="EMBL/GenBank/DDBJ databases">
        <title>FDA dAtabase for Regulatory Grade micrObial Sequences (FDA-ARGOS): Supporting development and validation of Infectious Disease Dx tests.</title>
        <authorList>
            <person name="Nelson B."/>
            <person name="Plummer A."/>
            <person name="Tallon L."/>
            <person name="Sadzewicz L."/>
            <person name="Zhao X."/>
            <person name="Boylan J."/>
            <person name="Ott S."/>
            <person name="Bowen H."/>
            <person name="Vavikolanu K."/>
            <person name="Mehta A."/>
            <person name="Aluvathingal J."/>
            <person name="Nadendla S."/>
            <person name="Myers T."/>
            <person name="Yan Y."/>
            <person name="Sichtig H."/>
        </authorList>
    </citation>
    <scope>NUCLEOTIDE SEQUENCE [LARGE SCALE GENOMIC DNA]</scope>
    <source>
        <strain evidence="2 3">FDAARGOS_1161</strain>
    </source>
</reference>
<dbReference type="RefSeq" id="WP_040375514.1">
    <property type="nucleotide sequence ID" value="NZ_CP068053.1"/>
</dbReference>
<sequence length="162" mass="18512">MSEISNLSNYSSWVKTLVDLDETLWSKPISKGKWSVSEIIAHITAWDHHLLSEVIPSVRKEKGMEFPDFEPFNKKASDYAKSGISQSTLLVEAKDTRELLVKELNEIPAEKLNKALTSNGVTHCPHTGTPYSLKYIVKEFTDHDHHHKEQIIHFLKKNSFVV</sequence>
<keyword evidence="3" id="KW-1185">Reference proteome</keyword>
<proteinExistence type="predicted"/>
<protein>
    <submittedName>
        <fullName evidence="2">DinB family protein</fullName>
    </submittedName>
</protein>
<organism evidence="2 3">
    <name type="scientific">Peribacillus psychrosaccharolyticus</name>
    <name type="common">Bacillus psychrosaccharolyticus</name>
    <dbReference type="NCBI Taxonomy" id="1407"/>
    <lineage>
        <taxon>Bacteria</taxon>
        <taxon>Bacillati</taxon>
        <taxon>Bacillota</taxon>
        <taxon>Bacilli</taxon>
        <taxon>Bacillales</taxon>
        <taxon>Bacillaceae</taxon>
        <taxon>Peribacillus</taxon>
    </lineage>
</organism>